<keyword evidence="1" id="KW-0812">Transmembrane</keyword>
<evidence type="ECO:0000313" key="3">
    <source>
        <dbReference type="Proteomes" id="UP000599024"/>
    </source>
</evidence>
<accession>A0A8J6N9J7</accession>
<feature type="transmembrane region" description="Helical" evidence="1">
    <location>
        <begin position="21"/>
        <end position="43"/>
    </location>
</feature>
<evidence type="ECO:0008006" key="4">
    <source>
        <dbReference type="Google" id="ProtNLM"/>
    </source>
</evidence>
<dbReference type="EMBL" id="JACNLK010000088">
    <property type="protein sequence ID" value="MBC8209312.1"/>
    <property type="molecule type" value="Genomic_DNA"/>
</dbReference>
<evidence type="ECO:0000256" key="1">
    <source>
        <dbReference type="SAM" id="Phobius"/>
    </source>
</evidence>
<keyword evidence="1" id="KW-1133">Transmembrane helix</keyword>
<keyword evidence="1" id="KW-0472">Membrane</keyword>
<proteinExistence type="predicted"/>
<organism evidence="2 3">
    <name type="scientific">Candidatus Desulfatifera sulfidica</name>
    <dbReference type="NCBI Taxonomy" id="2841691"/>
    <lineage>
        <taxon>Bacteria</taxon>
        <taxon>Pseudomonadati</taxon>
        <taxon>Thermodesulfobacteriota</taxon>
        <taxon>Desulfobulbia</taxon>
        <taxon>Desulfobulbales</taxon>
        <taxon>Desulfobulbaceae</taxon>
        <taxon>Candidatus Desulfatifera</taxon>
    </lineage>
</organism>
<sequence>MRHWWEFCVAHNASLVLIGRIVLMLYGFFFVVGLELALCLRYWSWGEGDFGCEKRDCIPVLLGVGADVGACRAFCFFYGLAVWSCACVFVKSSTVWLFVKRLIL</sequence>
<comment type="caution">
    <text evidence="2">The sequence shown here is derived from an EMBL/GenBank/DDBJ whole genome shotgun (WGS) entry which is preliminary data.</text>
</comment>
<dbReference type="Proteomes" id="UP000599024">
    <property type="component" value="Unassembled WGS sequence"/>
</dbReference>
<gene>
    <name evidence="2" type="ORF">H8E79_09135</name>
</gene>
<protein>
    <recommendedName>
        <fullName evidence="4">Transmembrane protein</fullName>
    </recommendedName>
</protein>
<dbReference type="AlphaFoldDB" id="A0A8J6N9J7"/>
<name>A0A8J6N9J7_9BACT</name>
<evidence type="ECO:0000313" key="2">
    <source>
        <dbReference type="EMBL" id="MBC8209312.1"/>
    </source>
</evidence>
<feature type="transmembrane region" description="Helical" evidence="1">
    <location>
        <begin position="76"/>
        <end position="99"/>
    </location>
</feature>
<reference evidence="2 3" key="1">
    <citation type="submission" date="2020-08" db="EMBL/GenBank/DDBJ databases">
        <title>Bridging the membrane lipid divide: bacteria of the FCB group superphylum have the potential to synthesize archaeal ether lipids.</title>
        <authorList>
            <person name="Villanueva L."/>
            <person name="Von Meijenfeldt F.A.B."/>
            <person name="Westbye A.B."/>
            <person name="Yadav S."/>
            <person name="Hopmans E.C."/>
            <person name="Dutilh B.E."/>
            <person name="Sinninghe Damste J.S."/>
        </authorList>
    </citation>
    <scope>NUCLEOTIDE SEQUENCE [LARGE SCALE GENOMIC DNA]</scope>
    <source>
        <strain evidence="2">NIOZ-UU81</strain>
    </source>
</reference>